<evidence type="ECO:0000256" key="5">
    <source>
        <dbReference type="ARBA" id="ARBA00023014"/>
    </source>
</evidence>
<dbReference type="InterPro" id="IPR050584">
    <property type="entry name" value="Cholesterol_7-desaturase"/>
</dbReference>
<dbReference type="STRING" id="1231391.GCA_000308195_02083"/>
<evidence type="ECO:0000259" key="6">
    <source>
        <dbReference type="PROSITE" id="PS51296"/>
    </source>
</evidence>
<evidence type="ECO:0000313" key="8">
    <source>
        <dbReference type="Proteomes" id="UP000246145"/>
    </source>
</evidence>
<dbReference type="GO" id="GO:0004497">
    <property type="term" value="F:monooxygenase activity"/>
    <property type="evidence" value="ECO:0007669"/>
    <property type="project" value="UniProtKB-KW"/>
</dbReference>
<proteinExistence type="predicted"/>
<evidence type="ECO:0000256" key="4">
    <source>
        <dbReference type="ARBA" id="ARBA00023004"/>
    </source>
</evidence>
<feature type="domain" description="Rieske" evidence="6">
    <location>
        <begin position="31"/>
        <end position="132"/>
    </location>
</feature>
<dbReference type="Proteomes" id="UP000246145">
    <property type="component" value="Unassembled WGS sequence"/>
</dbReference>
<evidence type="ECO:0000256" key="2">
    <source>
        <dbReference type="ARBA" id="ARBA00022723"/>
    </source>
</evidence>
<dbReference type="InterPro" id="IPR036922">
    <property type="entry name" value="Rieske_2Fe-2S_sf"/>
</dbReference>
<dbReference type="EMBL" id="QEKO01000002">
    <property type="protein sequence ID" value="PVY62545.1"/>
    <property type="molecule type" value="Genomic_DNA"/>
</dbReference>
<dbReference type="SUPFAM" id="SSF55961">
    <property type="entry name" value="Bet v1-like"/>
    <property type="match status" value="1"/>
</dbReference>
<dbReference type="SUPFAM" id="SSF50022">
    <property type="entry name" value="ISP domain"/>
    <property type="match status" value="1"/>
</dbReference>
<name>A0A2U1CNF5_9BURK</name>
<dbReference type="InterPro" id="IPR017941">
    <property type="entry name" value="Rieske_2Fe-2S"/>
</dbReference>
<keyword evidence="7" id="KW-0808">Transferase</keyword>
<organism evidence="7 8">
    <name type="scientific">Pusillimonas noertemannii</name>
    <dbReference type="NCBI Taxonomy" id="305977"/>
    <lineage>
        <taxon>Bacteria</taxon>
        <taxon>Pseudomonadati</taxon>
        <taxon>Pseudomonadota</taxon>
        <taxon>Betaproteobacteria</taxon>
        <taxon>Burkholderiales</taxon>
        <taxon>Alcaligenaceae</taxon>
        <taxon>Pusillimonas</taxon>
    </lineage>
</organism>
<keyword evidence="1" id="KW-0001">2Fe-2S</keyword>
<gene>
    <name evidence="7" type="ORF">C7440_2039</name>
</gene>
<accession>A0A2U1CNF5</accession>
<keyword evidence="7" id="KW-0503">Monooxygenase</keyword>
<comment type="caution">
    <text evidence="7">The sequence shown here is derived from an EMBL/GenBank/DDBJ whole genome shotgun (WGS) entry which is preliminary data.</text>
</comment>
<dbReference type="PANTHER" id="PTHR21266:SF60">
    <property type="entry name" value="3-KETOSTEROID-9-ALPHA-MONOOXYGENASE, OXYGENASE COMPONENT"/>
    <property type="match status" value="1"/>
</dbReference>
<dbReference type="GO" id="GO:0032259">
    <property type="term" value="P:methylation"/>
    <property type="evidence" value="ECO:0007669"/>
    <property type="project" value="UniProtKB-KW"/>
</dbReference>
<keyword evidence="2" id="KW-0479">Metal-binding</keyword>
<dbReference type="OrthoDB" id="9790995at2"/>
<sequence length="360" mass="40213">MGANEQAVATALTRANSRLADGCTPLLKNHWYVAGLAADFTRELRERTFLGQSLVLYRTLAGQPVALLNRCPHRSFPLVHGSLEGDLLRCGYHGLTFRQDGSCGEIPAQATVPPGVCTRSFPVAERGPFVWIWMGDPAQADETAIPDTSWLVDPAWNHVSSYLELDANYVYLHENLLDLSHFTYLHPTTLGTPEYARTPFDVEVDGSRVRIKRFVKECDLPPIYAKTGIKGKISRRTESEFVSPAIHHASALMTDLQAGAGQRSDFTILITHFATPQTQDTTHYWFAFARDFALNDPQVDEYMRSSALTAFNEDRHALQEISRIYRSEPKAPETEIHIKSDKAGVAMRRIILNLAADEQG</sequence>
<dbReference type="Pfam" id="PF19112">
    <property type="entry name" value="VanA_C"/>
    <property type="match status" value="1"/>
</dbReference>
<dbReference type="Pfam" id="PF00355">
    <property type="entry name" value="Rieske"/>
    <property type="match status" value="1"/>
</dbReference>
<keyword evidence="4" id="KW-0408">Iron</keyword>
<dbReference type="RefSeq" id="WP_116518412.1">
    <property type="nucleotide sequence ID" value="NZ_JACCEX010000002.1"/>
</dbReference>
<evidence type="ECO:0000313" key="7">
    <source>
        <dbReference type="EMBL" id="PVY62545.1"/>
    </source>
</evidence>
<dbReference type="Gene3D" id="3.90.380.10">
    <property type="entry name" value="Naphthalene 1,2-dioxygenase Alpha Subunit, Chain A, domain 1"/>
    <property type="match status" value="1"/>
</dbReference>
<keyword evidence="7" id="KW-0489">Methyltransferase</keyword>
<dbReference type="GO" id="GO:0008168">
    <property type="term" value="F:methyltransferase activity"/>
    <property type="evidence" value="ECO:0007669"/>
    <property type="project" value="UniProtKB-KW"/>
</dbReference>
<dbReference type="GO" id="GO:0046872">
    <property type="term" value="F:metal ion binding"/>
    <property type="evidence" value="ECO:0007669"/>
    <property type="project" value="UniProtKB-KW"/>
</dbReference>
<dbReference type="PANTHER" id="PTHR21266">
    <property type="entry name" value="IRON-SULFUR DOMAIN CONTAINING PROTEIN"/>
    <property type="match status" value="1"/>
</dbReference>
<dbReference type="AlphaFoldDB" id="A0A2U1CNF5"/>
<dbReference type="GO" id="GO:0051537">
    <property type="term" value="F:2 iron, 2 sulfur cluster binding"/>
    <property type="evidence" value="ECO:0007669"/>
    <property type="project" value="UniProtKB-KW"/>
</dbReference>
<keyword evidence="5" id="KW-0411">Iron-sulfur</keyword>
<dbReference type="InterPro" id="IPR044043">
    <property type="entry name" value="VanA_C_cat"/>
</dbReference>
<protein>
    <submittedName>
        <fullName evidence="7">Vanillate O-demethylase monooxygenase subunit</fullName>
    </submittedName>
</protein>
<dbReference type="PROSITE" id="PS51296">
    <property type="entry name" value="RIESKE"/>
    <property type="match status" value="1"/>
</dbReference>
<evidence type="ECO:0000256" key="3">
    <source>
        <dbReference type="ARBA" id="ARBA00023002"/>
    </source>
</evidence>
<dbReference type="Gene3D" id="2.102.10.10">
    <property type="entry name" value="Rieske [2Fe-2S] iron-sulphur domain"/>
    <property type="match status" value="1"/>
</dbReference>
<reference evidence="7 8" key="1">
    <citation type="submission" date="2018-04" db="EMBL/GenBank/DDBJ databases">
        <title>Genomic Encyclopedia of Type Strains, Phase IV (KMG-IV): sequencing the most valuable type-strain genomes for metagenomic binning, comparative biology and taxonomic classification.</title>
        <authorList>
            <person name="Goeker M."/>
        </authorList>
    </citation>
    <scope>NUCLEOTIDE SEQUENCE [LARGE SCALE GENOMIC DNA]</scope>
    <source>
        <strain evidence="7 8">DSM 10065</strain>
    </source>
</reference>
<keyword evidence="3" id="KW-0560">Oxidoreductase</keyword>
<keyword evidence="8" id="KW-1185">Reference proteome</keyword>
<evidence type="ECO:0000256" key="1">
    <source>
        <dbReference type="ARBA" id="ARBA00022714"/>
    </source>
</evidence>